<evidence type="ECO:0008006" key="6">
    <source>
        <dbReference type="Google" id="ProtNLM"/>
    </source>
</evidence>
<dbReference type="InterPro" id="IPR041414">
    <property type="entry name" value="Raco-like_middle"/>
</dbReference>
<dbReference type="Pfam" id="PF17650">
    <property type="entry name" value="RACo_linker"/>
    <property type="match status" value="1"/>
</dbReference>
<dbReference type="EMBL" id="MTKS01000077">
    <property type="protein sequence ID" value="RWX51814.1"/>
    <property type="molecule type" value="Genomic_DNA"/>
</dbReference>
<name>A0A444JFE5_9BACT</name>
<reference evidence="4 5" key="1">
    <citation type="submission" date="2017-01" db="EMBL/GenBank/DDBJ databases">
        <title>The cable genome- insights into the physiology and evolution of filamentous bacteria capable of sulfide oxidation via long distance electron transfer.</title>
        <authorList>
            <person name="Schreiber L."/>
            <person name="Bjerg J.T."/>
            <person name="Boggild A."/>
            <person name="Van De Vossenberg J."/>
            <person name="Meysman F."/>
            <person name="Nielsen L.P."/>
            <person name="Schramm A."/>
            <person name="Kjeldsen K.U."/>
        </authorList>
    </citation>
    <scope>NUCLEOTIDE SEQUENCE [LARGE SCALE GENOMIC DNA]</scope>
    <source>
        <strain evidence="4">A5</strain>
    </source>
</reference>
<dbReference type="Gene3D" id="3.10.20.880">
    <property type="match status" value="1"/>
</dbReference>
<keyword evidence="5" id="KW-1185">Reference proteome</keyword>
<organism evidence="4 5">
    <name type="scientific">Candidatus Electrothrix marina</name>
    <dbReference type="NCBI Taxonomy" id="1859130"/>
    <lineage>
        <taxon>Bacteria</taxon>
        <taxon>Pseudomonadati</taxon>
        <taxon>Thermodesulfobacteriota</taxon>
        <taxon>Desulfobulbia</taxon>
        <taxon>Desulfobulbales</taxon>
        <taxon>Desulfobulbaceae</taxon>
        <taxon>Candidatus Electrothrix</taxon>
    </lineage>
</organism>
<evidence type="ECO:0000259" key="3">
    <source>
        <dbReference type="Pfam" id="PF17651"/>
    </source>
</evidence>
<feature type="domain" description="RACo-like middle region" evidence="3">
    <location>
        <begin position="127"/>
        <end position="295"/>
    </location>
</feature>
<dbReference type="PANTHER" id="PTHR42895">
    <property type="entry name" value="IRON-SULFUR CLUSTER-BINDING PROTEIN-RELATED"/>
    <property type="match status" value="1"/>
</dbReference>
<evidence type="ECO:0000259" key="2">
    <source>
        <dbReference type="Pfam" id="PF17650"/>
    </source>
</evidence>
<dbReference type="Gene3D" id="3.30.420.480">
    <property type="entry name" value="Domain of unknown function (DUF4445)"/>
    <property type="match status" value="1"/>
</dbReference>
<dbReference type="Pfam" id="PF14574">
    <property type="entry name" value="RACo_C_ter"/>
    <property type="match status" value="1"/>
</dbReference>
<dbReference type="InterPro" id="IPR042259">
    <property type="entry name" value="Raco-like_middle_sf"/>
</dbReference>
<dbReference type="AlphaFoldDB" id="A0A444JFE5"/>
<evidence type="ECO:0000313" key="4">
    <source>
        <dbReference type="EMBL" id="RWX51814.1"/>
    </source>
</evidence>
<gene>
    <name evidence="4" type="ORF">VU01_10771</name>
</gene>
<dbReference type="Pfam" id="PF17651">
    <property type="entry name" value="Raco_middle"/>
    <property type="match status" value="1"/>
</dbReference>
<comment type="caution">
    <text evidence="4">The sequence shown here is derived from an EMBL/GenBank/DDBJ whole genome shotgun (WGS) entry which is preliminary data.</text>
</comment>
<dbReference type="InterPro" id="IPR040506">
    <property type="entry name" value="RACo_linker"/>
</dbReference>
<dbReference type="PANTHER" id="PTHR42895:SF1">
    <property type="entry name" value="IRON-SULFUR CLUSTER PROTEIN"/>
    <property type="match status" value="1"/>
</dbReference>
<evidence type="ECO:0000259" key="1">
    <source>
        <dbReference type="Pfam" id="PF14574"/>
    </source>
</evidence>
<feature type="domain" description="RACo linker region" evidence="2">
    <location>
        <begin position="37"/>
        <end position="107"/>
    </location>
</feature>
<evidence type="ECO:0000313" key="5">
    <source>
        <dbReference type="Proteomes" id="UP000288892"/>
    </source>
</evidence>
<dbReference type="InterPro" id="IPR027980">
    <property type="entry name" value="RACo_C"/>
</dbReference>
<dbReference type="Proteomes" id="UP000288892">
    <property type="component" value="Unassembled WGS sequence"/>
</dbReference>
<sequence length="571" mass="61893">MLLVGVLLHYLFPLLSLPEKRAGFFDDGGLSLLKSFPLVSLVPVKAIQPSLHDNTADLDRLKSALTESLPEQLRRCSCSIRIPFACMAKIAASFRAAGFAGYAVVQYEYDRLVLVDFVAEQPELLPALALDLGSTHLEATLLDLLTDKALARNAALNRQVSHGADILSRMHFAERKKGGGNEREGEGLAVLQDAVIASINELLDELCRETGVRPEDVQAVSVSGNTTMVHLLLGLSPRHICREPYIPLVNAPDPFLAREIGLKLHKQARVWVLPGRGSYFGGDLISGILATGLDQTEKICMLIDVGTNAEVVMGNNEWLIACAGAAGPALEGGVARMGMRAAAGAVEHVAIDRENWQLSWRSIGGGPPLGLCGSGLIDLVAELYLARIVDLRGKFQAAFPGQSAEHKRFVEERLLELDGEQVFQVVVAGEAGNKEPVVLSQLDLDAMMRSKAAMYAILVTLIGQVGVEFSDLHRISVAGAFGKHINPRQAITLGMLPDLPLSTFEPVGNSSLRGAEMILLDHAAFERSQEIARKITYIELNVNQEFMIRFSGSRFIPHTDPGLFPSVSSFR</sequence>
<accession>A0A444JFE5</accession>
<dbReference type="InterPro" id="IPR052911">
    <property type="entry name" value="Corrinoid_activation_enz"/>
</dbReference>
<proteinExistence type="predicted"/>
<feature type="domain" description="RACo C-terminal" evidence="1">
    <location>
        <begin position="299"/>
        <end position="567"/>
    </location>
</feature>
<protein>
    <recommendedName>
        <fullName evidence="6">DUF4445 domain-containing protein</fullName>
    </recommendedName>
</protein>